<evidence type="ECO:0000259" key="5">
    <source>
        <dbReference type="PROSITE" id="PS01124"/>
    </source>
</evidence>
<feature type="domain" description="HTH araC/xylS-type" evidence="5">
    <location>
        <begin position="170"/>
        <end position="267"/>
    </location>
</feature>
<keyword evidence="2" id="KW-0238">DNA-binding</keyword>
<dbReference type="InterPro" id="IPR050204">
    <property type="entry name" value="AraC_XylS_family_regulators"/>
</dbReference>
<protein>
    <submittedName>
        <fullName evidence="6">AraC family transcriptional regulator</fullName>
    </submittedName>
</protein>
<keyword evidence="7" id="KW-1185">Reference proteome</keyword>
<dbReference type="SUPFAM" id="SSF51215">
    <property type="entry name" value="Regulatory protein AraC"/>
    <property type="match status" value="1"/>
</dbReference>
<dbReference type="SUPFAM" id="SSF46689">
    <property type="entry name" value="Homeodomain-like"/>
    <property type="match status" value="2"/>
</dbReference>
<reference evidence="7" key="1">
    <citation type="journal article" date="2019" name="Int. J. Syst. Evol. Microbiol.">
        <title>The Global Catalogue of Microorganisms (GCM) 10K type strain sequencing project: providing services to taxonomists for standard genome sequencing and annotation.</title>
        <authorList>
            <consortium name="The Broad Institute Genomics Platform"/>
            <consortium name="The Broad Institute Genome Sequencing Center for Infectious Disease"/>
            <person name="Wu L."/>
            <person name="Ma J."/>
        </authorList>
    </citation>
    <scope>NUCLEOTIDE SEQUENCE [LARGE SCALE GENOMIC DNA]</scope>
    <source>
        <strain evidence="7">TISTR 1827</strain>
    </source>
</reference>
<dbReference type="RefSeq" id="WP_379270704.1">
    <property type="nucleotide sequence ID" value="NZ_JBHUGT010000010.1"/>
</dbReference>
<comment type="caution">
    <text evidence="6">The sequence shown here is derived from an EMBL/GenBank/DDBJ whole genome shotgun (WGS) entry which is preliminary data.</text>
</comment>
<evidence type="ECO:0000256" key="4">
    <source>
        <dbReference type="ARBA" id="ARBA00023163"/>
    </source>
</evidence>
<dbReference type="InterPro" id="IPR037923">
    <property type="entry name" value="HTH-like"/>
</dbReference>
<dbReference type="PROSITE" id="PS00041">
    <property type="entry name" value="HTH_ARAC_FAMILY_1"/>
    <property type="match status" value="1"/>
</dbReference>
<keyword evidence="4" id="KW-0804">Transcription</keyword>
<keyword evidence="3" id="KW-0010">Activator</keyword>
<accession>A0ABW5QVA8</accession>
<dbReference type="EMBL" id="JBHUMY010000006">
    <property type="protein sequence ID" value="MFD2660035.1"/>
    <property type="molecule type" value="Genomic_DNA"/>
</dbReference>
<keyword evidence="1" id="KW-0805">Transcription regulation</keyword>
<organism evidence="6 7">
    <name type="scientific">Paenibacillus thailandensis</name>
    <dbReference type="NCBI Taxonomy" id="393250"/>
    <lineage>
        <taxon>Bacteria</taxon>
        <taxon>Bacillati</taxon>
        <taxon>Bacillota</taxon>
        <taxon>Bacilli</taxon>
        <taxon>Bacillales</taxon>
        <taxon>Paenibacillaceae</taxon>
        <taxon>Paenibacillus</taxon>
    </lineage>
</organism>
<dbReference type="PANTHER" id="PTHR46796:SF2">
    <property type="entry name" value="TRANSCRIPTIONAL REGULATORY PROTEIN"/>
    <property type="match status" value="1"/>
</dbReference>
<evidence type="ECO:0000256" key="1">
    <source>
        <dbReference type="ARBA" id="ARBA00023015"/>
    </source>
</evidence>
<dbReference type="InterPro" id="IPR018062">
    <property type="entry name" value="HTH_AraC-typ_CS"/>
</dbReference>
<sequence length="269" mass="31648">MAAITFYRDEELPFLEAKECMANDLFYHKHFHEEYSIGMIDQGATNAWCDGRMFRAETGSVIGFPPLMLHACHPDQDAEWRYRMLFIKPEWYRELKPRERERMQIPCLWEGRESSAARLLINRTMNALKHKGDPLEIETALIGLIEFVAKREALGPRHEDHGHSDPKYVRLMRDYLHAHYRERITLRQLEEEAGISRFHLIRMFKKRYHMPPHAYQNLLRINRAKIELKEKQPIAAIAAGVGYYDQSHFSRFFTKIVGTTPGKYAATVT</sequence>
<dbReference type="Pfam" id="PF12833">
    <property type="entry name" value="HTH_18"/>
    <property type="match status" value="1"/>
</dbReference>
<name>A0ABW5QVA8_9BACL</name>
<dbReference type="InterPro" id="IPR018060">
    <property type="entry name" value="HTH_AraC"/>
</dbReference>
<dbReference type="Pfam" id="PF02311">
    <property type="entry name" value="AraC_binding"/>
    <property type="match status" value="1"/>
</dbReference>
<dbReference type="Gene3D" id="1.10.10.60">
    <property type="entry name" value="Homeodomain-like"/>
    <property type="match status" value="1"/>
</dbReference>
<evidence type="ECO:0000256" key="2">
    <source>
        <dbReference type="ARBA" id="ARBA00023125"/>
    </source>
</evidence>
<evidence type="ECO:0000313" key="6">
    <source>
        <dbReference type="EMBL" id="MFD2660035.1"/>
    </source>
</evidence>
<gene>
    <name evidence="6" type="ORF">ACFSW5_07100</name>
</gene>
<dbReference type="SMART" id="SM00342">
    <property type="entry name" value="HTH_ARAC"/>
    <property type="match status" value="1"/>
</dbReference>
<dbReference type="PROSITE" id="PS01124">
    <property type="entry name" value="HTH_ARAC_FAMILY_2"/>
    <property type="match status" value="1"/>
</dbReference>
<dbReference type="InterPro" id="IPR003313">
    <property type="entry name" value="AraC-bd"/>
</dbReference>
<evidence type="ECO:0000256" key="3">
    <source>
        <dbReference type="ARBA" id="ARBA00023159"/>
    </source>
</evidence>
<proteinExistence type="predicted"/>
<dbReference type="InterPro" id="IPR020449">
    <property type="entry name" value="Tscrpt_reg_AraC-type_HTH"/>
</dbReference>
<dbReference type="InterPro" id="IPR009057">
    <property type="entry name" value="Homeodomain-like_sf"/>
</dbReference>
<dbReference type="PANTHER" id="PTHR46796">
    <property type="entry name" value="HTH-TYPE TRANSCRIPTIONAL ACTIVATOR RHAS-RELATED"/>
    <property type="match status" value="1"/>
</dbReference>
<dbReference type="Proteomes" id="UP001597493">
    <property type="component" value="Unassembled WGS sequence"/>
</dbReference>
<evidence type="ECO:0000313" key="7">
    <source>
        <dbReference type="Proteomes" id="UP001597493"/>
    </source>
</evidence>
<dbReference type="PRINTS" id="PR00032">
    <property type="entry name" value="HTHARAC"/>
</dbReference>